<dbReference type="EMBL" id="CAJPDT010000177">
    <property type="protein sequence ID" value="CAF9942277.1"/>
    <property type="molecule type" value="Genomic_DNA"/>
</dbReference>
<sequence length="302" mass="33428">MSRGFRVIEMSQVNRNVLEQEVPKIRDLPQKLDPVSAPKIPQAPLPTTGTRFYSMPIRTLPELLRSRVNPDSGCHNDSHDSSLIVRHSNTPAHGSGPLSLRPREFTSAATTGGTAWVAKLIRFLESSRFGLDARMWLMAISSRLHIPSQALGVMNIVPALQVLRNPPRPFLDFLPYGFILSQLPVYEISRTSLLETSCRLYGDNNRIGQEHGRDHMGDHLASDSTIPTATPSTSEPSVTELDIIKAYACSSEGSDSRGEMRPTSLNSQYGCALADEEDYVAEYHSDQGDEDWDECETSSAED</sequence>
<evidence type="ECO:0000313" key="2">
    <source>
        <dbReference type="EMBL" id="CAF9942277.1"/>
    </source>
</evidence>
<dbReference type="Proteomes" id="UP000664534">
    <property type="component" value="Unassembled WGS sequence"/>
</dbReference>
<accession>A0A8H3J7L7</accession>
<reference evidence="2" key="1">
    <citation type="submission" date="2021-03" db="EMBL/GenBank/DDBJ databases">
        <authorList>
            <person name="Tagirdzhanova G."/>
        </authorList>
    </citation>
    <scope>NUCLEOTIDE SEQUENCE</scope>
</reference>
<protein>
    <submittedName>
        <fullName evidence="2">Uncharacterized protein</fullName>
    </submittedName>
</protein>
<gene>
    <name evidence="2" type="ORF">IMSHALPRED_003448</name>
</gene>
<feature type="region of interest" description="Disordered" evidence="1">
    <location>
        <begin position="282"/>
        <end position="302"/>
    </location>
</feature>
<dbReference type="AlphaFoldDB" id="A0A8H3J7L7"/>
<evidence type="ECO:0000256" key="1">
    <source>
        <dbReference type="SAM" id="MobiDB-lite"/>
    </source>
</evidence>
<feature type="region of interest" description="Disordered" evidence="1">
    <location>
        <begin position="209"/>
        <end position="237"/>
    </location>
</feature>
<dbReference type="OrthoDB" id="10615390at2759"/>
<feature type="compositionally biased region" description="Polar residues" evidence="1">
    <location>
        <begin position="222"/>
        <end position="237"/>
    </location>
</feature>
<organism evidence="2 3">
    <name type="scientific">Imshaugia aleurites</name>
    <dbReference type="NCBI Taxonomy" id="172621"/>
    <lineage>
        <taxon>Eukaryota</taxon>
        <taxon>Fungi</taxon>
        <taxon>Dikarya</taxon>
        <taxon>Ascomycota</taxon>
        <taxon>Pezizomycotina</taxon>
        <taxon>Lecanoromycetes</taxon>
        <taxon>OSLEUM clade</taxon>
        <taxon>Lecanoromycetidae</taxon>
        <taxon>Lecanorales</taxon>
        <taxon>Lecanorineae</taxon>
        <taxon>Parmeliaceae</taxon>
        <taxon>Imshaugia</taxon>
    </lineage>
</organism>
<comment type="caution">
    <text evidence="2">The sequence shown here is derived from an EMBL/GenBank/DDBJ whole genome shotgun (WGS) entry which is preliminary data.</text>
</comment>
<feature type="compositionally biased region" description="Basic and acidic residues" evidence="1">
    <location>
        <begin position="209"/>
        <end position="221"/>
    </location>
</feature>
<evidence type="ECO:0000313" key="3">
    <source>
        <dbReference type="Proteomes" id="UP000664534"/>
    </source>
</evidence>
<proteinExistence type="predicted"/>
<name>A0A8H3J7L7_9LECA</name>
<feature type="region of interest" description="Disordered" evidence="1">
    <location>
        <begin position="71"/>
        <end position="101"/>
    </location>
</feature>
<keyword evidence="3" id="KW-1185">Reference proteome</keyword>
<feature type="compositionally biased region" description="Acidic residues" evidence="1">
    <location>
        <begin position="288"/>
        <end position="302"/>
    </location>
</feature>